<dbReference type="EMBL" id="QLLG01000347">
    <property type="protein sequence ID" value="RMX63995.1"/>
    <property type="molecule type" value="Genomic_DNA"/>
</dbReference>
<gene>
    <name evidence="2" type="ORF">DD238_005600</name>
</gene>
<dbReference type="PANTHER" id="PTHR43506:SF1">
    <property type="entry name" value="BPL_LPL CATALYTIC DOMAIN-CONTAINING PROTEIN"/>
    <property type="match status" value="1"/>
</dbReference>
<protein>
    <recommendedName>
        <fullName evidence="1">BPL/LPL catalytic domain-containing protein</fullName>
    </recommendedName>
</protein>
<evidence type="ECO:0000259" key="1">
    <source>
        <dbReference type="PROSITE" id="PS51733"/>
    </source>
</evidence>
<comment type="caution">
    <text evidence="2">The sequence shown here is derived from an EMBL/GenBank/DDBJ whole genome shotgun (WGS) entry which is preliminary data.</text>
</comment>
<organism evidence="2 3">
    <name type="scientific">Peronospora effusa</name>
    <dbReference type="NCBI Taxonomy" id="542832"/>
    <lineage>
        <taxon>Eukaryota</taxon>
        <taxon>Sar</taxon>
        <taxon>Stramenopiles</taxon>
        <taxon>Oomycota</taxon>
        <taxon>Peronosporomycetes</taxon>
        <taxon>Peronosporales</taxon>
        <taxon>Peronosporaceae</taxon>
        <taxon>Peronospora</taxon>
    </lineage>
</organism>
<dbReference type="Gene3D" id="3.30.930.10">
    <property type="entry name" value="Bira Bifunctional Protein, Domain 2"/>
    <property type="match status" value="1"/>
</dbReference>
<name>A0A3M6VAF7_9STRA</name>
<dbReference type="Proteomes" id="UP000282087">
    <property type="component" value="Unassembled WGS sequence"/>
</dbReference>
<dbReference type="InterPro" id="IPR045864">
    <property type="entry name" value="aa-tRNA-synth_II/BPL/LPL"/>
</dbReference>
<dbReference type="SUPFAM" id="SSF55681">
    <property type="entry name" value="Class II aaRS and biotin synthetases"/>
    <property type="match status" value="1"/>
</dbReference>
<dbReference type="PANTHER" id="PTHR43506">
    <property type="entry name" value="BIOTIN/LIPOATE A/B PROTEIN LIGASE FAMILY"/>
    <property type="match status" value="1"/>
</dbReference>
<dbReference type="PROSITE" id="PS51733">
    <property type="entry name" value="BPL_LPL_CATALYTIC"/>
    <property type="match status" value="1"/>
</dbReference>
<dbReference type="Pfam" id="PF21948">
    <property type="entry name" value="LplA-B_cat"/>
    <property type="match status" value="1"/>
</dbReference>
<reference evidence="2 3" key="1">
    <citation type="submission" date="2018-06" db="EMBL/GenBank/DDBJ databases">
        <title>Comparative genomics of downy mildews reveals potential adaptations to biotrophy.</title>
        <authorList>
            <person name="Fletcher K."/>
            <person name="Klosterman S.J."/>
            <person name="Derevnina L."/>
            <person name="Martin F."/>
            <person name="Koike S."/>
            <person name="Reyes Chin-Wo S."/>
            <person name="Mou B."/>
            <person name="Michelmore R."/>
        </authorList>
    </citation>
    <scope>NUCLEOTIDE SEQUENCE [LARGE SCALE GENOMIC DNA]</scope>
    <source>
        <strain evidence="2 3">R14</strain>
    </source>
</reference>
<feature type="domain" description="BPL/LPL catalytic" evidence="1">
    <location>
        <begin position="35"/>
        <end position="231"/>
    </location>
</feature>
<proteinExistence type="predicted"/>
<dbReference type="STRING" id="542832.A0A3M6VAF7"/>
<sequence>MTSGAGRKPLMSFLRLRTTIQEQLQIEEALFRVESQRNWFIYNDEHAPATIVMGISGKPDQLLHQNAVKRDKIPVLKRFSGGGTVIVDHNTIFTTFICKQKDFPKVKPFPRDIMTWSQQVFAPFFSRICHKDLKFSLREDDYVFNDRKFGGNAQSLSRGRWLHHTSFLWDFDPKNMEYLTNPARQPKYRQQRSHHEFLCPLKDVLRKEWANREKFESELYAELTHLFEVENVELDDIKHFLEKEHRKSTRFLEL</sequence>
<keyword evidence="3" id="KW-1185">Reference proteome</keyword>
<accession>A0A3M6VAF7</accession>
<dbReference type="VEuPathDB" id="FungiDB:DD237_006103"/>
<dbReference type="InterPro" id="IPR004143">
    <property type="entry name" value="BPL_LPL_catalytic"/>
</dbReference>
<evidence type="ECO:0000313" key="3">
    <source>
        <dbReference type="Proteomes" id="UP000282087"/>
    </source>
</evidence>
<dbReference type="AlphaFoldDB" id="A0A3M6VAF7"/>
<dbReference type="CDD" id="cd16443">
    <property type="entry name" value="LplA"/>
    <property type="match status" value="1"/>
</dbReference>
<dbReference type="InterPro" id="IPR053264">
    <property type="entry name" value="Lipoate-ligase_2_inactive"/>
</dbReference>
<evidence type="ECO:0000313" key="2">
    <source>
        <dbReference type="EMBL" id="RMX63995.1"/>
    </source>
</evidence>